<keyword evidence="1" id="KW-0678">Repressor</keyword>
<dbReference type="PROSITE" id="PS50937">
    <property type="entry name" value="HTH_MERR_2"/>
    <property type="match status" value="1"/>
</dbReference>
<gene>
    <name evidence="5" type="primary">mta_2</name>
    <name evidence="5" type="ORF">ACLFYP115_01149</name>
</gene>
<dbReference type="EMBL" id="CACRSQ010000003">
    <property type="protein sequence ID" value="VYS97515.1"/>
    <property type="molecule type" value="Genomic_DNA"/>
</dbReference>
<dbReference type="AlphaFoldDB" id="A0A6N2T136"/>
<evidence type="ECO:0000256" key="1">
    <source>
        <dbReference type="ARBA" id="ARBA00022491"/>
    </source>
</evidence>
<reference evidence="5" key="1">
    <citation type="submission" date="2019-11" db="EMBL/GenBank/DDBJ databases">
        <authorList>
            <person name="Feng L."/>
        </authorList>
    </citation>
    <scope>NUCLEOTIDE SEQUENCE</scope>
    <source>
        <strain evidence="5">AcaccaeLFYP115</strain>
    </source>
</reference>
<dbReference type="SUPFAM" id="SSF46955">
    <property type="entry name" value="Putative DNA-binding domain"/>
    <property type="match status" value="1"/>
</dbReference>
<keyword evidence="3" id="KW-0238">DNA-binding</keyword>
<dbReference type="SUPFAM" id="SSF55136">
    <property type="entry name" value="Probable bacterial effector-binding domain"/>
    <property type="match status" value="1"/>
</dbReference>
<dbReference type="Gene3D" id="3.20.80.10">
    <property type="entry name" value="Regulatory factor, effector binding domain"/>
    <property type="match status" value="1"/>
</dbReference>
<dbReference type="GeneID" id="69471112"/>
<dbReference type="GO" id="GO:0003700">
    <property type="term" value="F:DNA-binding transcription factor activity"/>
    <property type="evidence" value="ECO:0007669"/>
    <property type="project" value="InterPro"/>
</dbReference>
<dbReference type="PANTHER" id="PTHR30204">
    <property type="entry name" value="REDOX-CYCLING DRUG-SENSING TRANSCRIPTIONAL ACTIVATOR SOXR"/>
    <property type="match status" value="1"/>
</dbReference>
<keyword evidence="2" id="KW-0805">Transcription regulation</keyword>
<dbReference type="InterPro" id="IPR047057">
    <property type="entry name" value="MerR_fam"/>
</dbReference>
<protein>
    <submittedName>
        <fullName evidence="5">HTH-type transcriptional activator mta</fullName>
    </submittedName>
</protein>
<dbReference type="SMART" id="SM00422">
    <property type="entry name" value="HTH_MERR"/>
    <property type="match status" value="1"/>
</dbReference>
<dbReference type="PANTHER" id="PTHR30204:SF69">
    <property type="entry name" value="MERR-FAMILY TRANSCRIPTIONAL REGULATOR"/>
    <property type="match status" value="1"/>
</dbReference>
<dbReference type="GO" id="GO:0003677">
    <property type="term" value="F:DNA binding"/>
    <property type="evidence" value="ECO:0007669"/>
    <property type="project" value="UniProtKB-KW"/>
</dbReference>
<name>A0A6N2T136_9FIRM</name>
<dbReference type="InterPro" id="IPR000551">
    <property type="entry name" value="MerR-type_HTH_dom"/>
</dbReference>
<keyword evidence="4" id="KW-0804">Transcription</keyword>
<organism evidence="5">
    <name type="scientific">Anaerostipes caccae</name>
    <dbReference type="NCBI Taxonomy" id="105841"/>
    <lineage>
        <taxon>Bacteria</taxon>
        <taxon>Bacillati</taxon>
        <taxon>Bacillota</taxon>
        <taxon>Clostridia</taxon>
        <taxon>Lachnospirales</taxon>
        <taxon>Lachnospiraceae</taxon>
        <taxon>Anaerostipes</taxon>
    </lineage>
</organism>
<dbReference type="PRINTS" id="PR00040">
    <property type="entry name" value="HTHMERR"/>
</dbReference>
<dbReference type="InterPro" id="IPR009061">
    <property type="entry name" value="DNA-bd_dom_put_sf"/>
</dbReference>
<evidence type="ECO:0000313" key="5">
    <source>
        <dbReference type="EMBL" id="VYS97515.1"/>
    </source>
</evidence>
<sequence length="270" mass="31855">MNRRSIKLTTSQFAKIHGLNKRTLHYYDTIGLFSPHYKGDNNYRYYDDSQSIQLEYIRMLKELNMSIKEIKEYLNHPNQADFLRIADTKLKEIGCEIRRLKKSRQILLMKKKQLELCSQIKNREIRIIECEEEYHQRISFAFGDEDIEQIYAQIKNFWDTKDFIMGIGSFISTEKIKQRKFDSYDGLFTPAPKNSSNDIFKKPGGTYICGFFTGDWDGLPEFYEEIIAFAEKHHLTLTGYAYETGLNDFVISSADEYITQIMIQAENEEE</sequence>
<accession>A0A6N2T136</accession>
<dbReference type="InterPro" id="IPR011256">
    <property type="entry name" value="Reg_factor_effector_dom_sf"/>
</dbReference>
<evidence type="ECO:0000256" key="4">
    <source>
        <dbReference type="ARBA" id="ARBA00023163"/>
    </source>
</evidence>
<dbReference type="InterPro" id="IPR029442">
    <property type="entry name" value="GyrI-like"/>
</dbReference>
<evidence type="ECO:0000256" key="2">
    <source>
        <dbReference type="ARBA" id="ARBA00023015"/>
    </source>
</evidence>
<evidence type="ECO:0000256" key="3">
    <source>
        <dbReference type="ARBA" id="ARBA00023125"/>
    </source>
</evidence>
<proteinExistence type="predicted"/>
<dbReference type="Pfam" id="PF13411">
    <property type="entry name" value="MerR_1"/>
    <property type="match status" value="1"/>
</dbReference>
<dbReference type="Gene3D" id="1.10.1660.10">
    <property type="match status" value="1"/>
</dbReference>
<dbReference type="RefSeq" id="WP_006566776.1">
    <property type="nucleotide sequence ID" value="NZ_BAABRZ010000001.1"/>
</dbReference>
<dbReference type="Pfam" id="PF06445">
    <property type="entry name" value="GyrI-like"/>
    <property type="match status" value="1"/>
</dbReference>